<proteinExistence type="predicted"/>
<dbReference type="AlphaFoldDB" id="A0A439D7B5"/>
<keyword evidence="2" id="KW-1185">Reference proteome</keyword>
<gene>
    <name evidence="1" type="ORF">EKO27_g4839</name>
</gene>
<comment type="caution">
    <text evidence="1">The sequence shown here is derived from an EMBL/GenBank/DDBJ whole genome shotgun (WGS) entry which is preliminary data.</text>
</comment>
<organism evidence="1 2">
    <name type="scientific">Xylaria grammica</name>
    <dbReference type="NCBI Taxonomy" id="363999"/>
    <lineage>
        <taxon>Eukaryota</taxon>
        <taxon>Fungi</taxon>
        <taxon>Dikarya</taxon>
        <taxon>Ascomycota</taxon>
        <taxon>Pezizomycotina</taxon>
        <taxon>Sordariomycetes</taxon>
        <taxon>Xylariomycetidae</taxon>
        <taxon>Xylariales</taxon>
        <taxon>Xylariaceae</taxon>
        <taxon>Xylaria</taxon>
    </lineage>
</organism>
<sequence length="318" mass="37051">MESLTIKQKEPKKPDEFHLFRKLPSELKWLIWKFWQDDQPAVYHYLFIASSHRHYVAVDSTRSRLVESTAQTADPNVDDGKPLNPFEWKITLNQRISTAVSSLAPESSVRIPWKRSPLAPWGFYGGIGDFRLEPRWSPVHTWMNFRKDIFFLGSNYGLPGQLRFFCHPIDAPVPRLNDNHWSHRIGQLAIYAREPDYRRRNDSNGCLSNLDRYVLTQLRDLRRVFIVVHFVPDTEKLGLPSISGTRFGLVPLHKIPDMKYGDWTFELMQIAEALRLELVDLFRQTRRSYIDVGLMIDTSEKFELAPRVEAPVEQGSVS</sequence>
<protein>
    <submittedName>
        <fullName evidence="1">Uncharacterized protein</fullName>
    </submittedName>
</protein>
<name>A0A439D7B5_9PEZI</name>
<dbReference type="EMBL" id="RYZI01000120">
    <property type="protein sequence ID" value="RWA10290.1"/>
    <property type="molecule type" value="Genomic_DNA"/>
</dbReference>
<dbReference type="Proteomes" id="UP000286045">
    <property type="component" value="Unassembled WGS sequence"/>
</dbReference>
<evidence type="ECO:0000313" key="1">
    <source>
        <dbReference type="EMBL" id="RWA10290.1"/>
    </source>
</evidence>
<accession>A0A439D7B5</accession>
<evidence type="ECO:0000313" key="2">
    <source>
        <dbReference type="Proteomes" id="UP000286045"/>
    </source>
</evidence>
<reference evidence="1 2" key="1">
    <citation type="submission" date="2018-12" db="EMBL/GenBank/DDBJ databases">
        <title>Draft genome sequence of Xylaria grammica IHI A82.</title>
        <authorList>
            <person name="Buettner E."/>
            <person name="Kellner H."/>
        </authorList>
    </citation>
    <scope>NUCLEOTIDE SEQUENCE [LARGE SCALE GENOMIC DNA]</scope>
    <source>
        <strain evidence="1 2">IHI A82</strain>
    </source>
</reference>